<sequence length="250" mass="28240">MRTFLSLALLSVIGTSQALPVPAPIEDPELTPGFFEGDIVLRSSQRNGLSNSSQYWPNGIVYYKFSDDFEDDRKIFIKGAMKTVEDVSCVRFVEAGDDQSYFVNITGNGEGCYSTVGFEEGISSSNIEDSEFNTGCYRPGKIIHELLHLLGFYHMQSTHNRDNYVRIVTENIIPEFEHNFNIYAENLVEDFGLEYDYGSIMHYSPLAFSANGKHTIEPLQEVPEGLMGQRDALSKTDIMKLNRMYNCGMD</sequence>
<gene>
    <name evidence="4" type="primary">nas-4_4</name>
    <name evidence="4" type="ORF">g.19067</name>
</gene>
<feature type="chain" id="PRO_5005108941" description="Metalloendopeptidase" evidence="2">
    <location>
        <begin position="19"/>
        <end position="250"/>
    </location>
</feature>
<dbReference type="GO" id="GO:0004222">
    <property type="term" value="F:metalloendopeptidase activity"/>
    <property type="evidence" value="ECO:0007669"/>
    <property type="project" value="UniProtKB-UniRule"/>
</dbReference>
<dbReference type="PROSITE" id="PS51864">
    <property type="entry name" value="ASTACIN"/>
    <property type="match status" value="1"/>
</dbReference>
<dbReference type="CDD" id="cd04280">
    <property type="entry name" value="ZnMc_astacin_like"/>
    <property type="match status" value="1"/>
</dbReference>
<feature type="binding site" evidence="1">
    <location>
        <position position="154"/>
    </location>
    <ligand>
        <name>Zn(2+)</name>
        <dbReference type="ChEBI" id="CHEBI:29105"/>
        <note>catalytic</note>
    </ligand>
</feature>
<reference evidence="4" key="1">
    <citation type="submission" date="2014-11" db="EMBL/GenBank/DDBJ databases">
        <authorList>
            <person name="Geib S."/>
        </authorList>
    </citation>
    <scope>NUCLEOTIDE SEQUENCE</scope>
</reference>
<dbReference type="PRINTS" id="PR00480">
    <property type="entry name" value="ASTACIN"/>
</dbReference>
<dbReference type="SUPFAM" id="SSF55486">
    <property type="entry name" value="Metalloproteases ('zincins'), catalytic domain"/>
    <property type="match status" value="1"/>
</dbReference>
<accession>A0A0A1XQW1</accession>
<evidence type="ECO:0000259" key="3">
    <source>
        <dbReference type="PROSITE" id="PS51864"/>
    </source>
</evidence>
<dbReference type="Gene3D" id="3.40.390.10">
    <property type="entry name" value="Collagenase (Catalytic Domain)"/>
    <property type="match status" value="1"/>
</dbReference>
<keyword evidence="1 2" id="KW-0645">Protease</keyword>
<reference evidence="4" key="2">
    <citation type="journal article" date="2015" name="Gigascience">
        <title>Reconstructing a comprehensive transcriptome assembly of a white-pupal translocated strain of the pest fruit fly Bactrocera cucurbitae.</title>
        <authorList>
            <person name="Sim S.B."/>
            <person name="Calla B."/>
            <person name="Hall B."/>
            <person name="DeRego T."/>
            <person name="Geib S.M."/>
        </authorList>
    </citation>
    <scope>NUCLEOTIDE SEQUENCE</scope>
</reference>
<keyword evidence="1 2" id="KW-0862">Zinc</keyword>
<feature type="active site" evidence="1">
    <location>
        <position position="145"/>
    </location>
</feature>
<dbReference type="EMBL" id="GBXI01000975">
    <property type="protein sequence ID" value="JAD13317.1"/>
    <property type="molecule type" value="Transcribed_RNA"/>
</dbReference>
<feature type="domain" description="Peptidase M12A" evidence="3">
    <location>
        <begin position="47"/>
        <end position="248"/>
    </location>
</feature>
<name>A0A0A1XQW1_ZEUCU</name>
<organism evidence="4">
    <name type="scientific">Zeugodacus cucurbitae</name>
    <name type="common">Melon fruit fly</name>
    <name type="synonym">Bactrocera cucurbitae</name>
    <dbReference type="NCBI Taxonomy" id="28588"/>
    <lineage>
        <taxon>Eukaryota</taxon>
        <taxon>Metazoa</taxon>
        <taxon>Ecdysozoa</taxon>
        <taxon>Arthropoda</taxon>
        <taxon>Hexapoda</taxon>
        <taxon>Insecta</taxon>
        <taxon>Pterygota</taxon>
        <taxon>Neoptera</taxon>
        <taxon>Endopterygota</taxon>
        <taxon>Diptera</taxon>
        <taxon>Brachycera</taxon>
        <taxon>Muscomorpha</taxon>
        <taxon>Tephritoidea</taxon>
        <taxon>Tephritidae</taxon>
        <taxon>Zeugodacus</taxon>
        <taxon>Zeugodacus</taxon>
    </lineage>
</organism>
<dbReference type="GO" id="GO:0008270">
    <property type="term" value="F:zinc ion binding"/>
    <property type="evidence" value="ECO:0007669"/>
    <property type="project" value="UniProtKB-UniRule"/>
</dbReference>
<evidence type="ECO:0000313" key="4">
    <source>
        <dbReference type="EMBL" id="JAD13317.1"/>
    </source>
</evidence>
<dbReference type="Pfam" id="PF01400">
    <property type="entry name" value="Astacin"/>
    <property type="match status" value="1"/>
</dbReference>
<proteinExistence type="predicted"/>
<evidence type="ECO:0000256" key="1">
    <source>
        <dbReference type="PROSITE-ProRule" id="PRU01211"/>
    </source>
</evidence>
<dbReference type="SMART" id="SM00235">
    <property type="entry name" value="ZnMc"/>
    <property type="match status" value="1"/>
</dbReference>
<dbReference type="PANTHER" id="PTHR10127">
    <property type="entry name" value="DISCOIDIN, CUB, EGF, LAMININ , AND ZINC METALLOPROTEASE DOMAIN CONTAINING"/>
    <property type="match status" value="1"/>
</dbReference>
<comment type="cofactor">
    <cofactor evidence="1 2">
        <name>Zn(2+)</name>
        <dbReference type="ChEBI" id="CHEBI:29105"/>
    </cofactor>
    <text evidence="1 2">Binds 1 zinc ion per subunit.</text>
</comment>
<dbReference type="GO" id="GO:0006508">
    <property type="term" value="P:proteolysis"/>
    <property type="evidence" value="ECO:0007669"/>
    <property type="project" value="UniProtKB-KW"/>
</dbReference>
<dbReference type="MEROPS" id="M12.A09"/>
<dbReference type="OrthoDB" id="291007at2759"/>
<keyword evidence="1 2" id="KW-0479">Metal-binding</keyword>
<keyword evidence="1 2" id="KW-0482">Metalloprotease</keyword>
<dbReference type="InterPro" id="IPR001506">
    <property type="entry name" value="Peptidase_M12A"/>
</dbReference>
<feature type="binding site" evidence="1">
    <location>
        <position position="148"/>
    </location>
    <ligand>
        <name>Zn(2+)</name>
        <dbReference type="ChEBI" id="CHEBI:29105"/>
        <note>catalytic</note>
    </ligand>
</feature>
<keyword evidence="2" id="KW-0732">Signal</keyword>
<dbReference type="AlphaFoldDB" id="A0A0A1XQW1"/>
<dbReference type="PANTHER" id="PTHR10127:SF814">
    <property type="entry name" value="MEPRIN A SUBUNIT BETA"/>
    <property type="match status" value="1"/>
</dbReference>
<protein>
    <recommendedName>
        <fullName evidence="2">Metalloendopeptidase</fullName>
        <ecNumber evidence="2">3.4.24.-</ecNumber>
    </recommendedName>
</protein>
<evidence type="ECO:0000256" key="2">
    <source>
        <dbReference type="RuleBase" id="RU361183"/>
    </source>
</evidence>
<dbReference type="InterPro" id="IPR024079">
    <property type="entry name" value="MetalloPept_cat_dom_sf"/>
</dbReference>
<dbReference type="InterPro" id="IPR006026">
    <property type="entry name" value="Peptidase_Metallo"/>
</dbReference>
<keyword evidence="1 2" id="KW-0378">Hydrolase</keyword>
<dbReference type="EC" id="3.4.24.-" evidence="2"/>
<feature type="binding site" evidence="1">
    <location>
        <position position="144"/>
    </location>
    <ligand>
        <name>Zn(2+)</name>
        <dbReference type="ChEBI" id="CHEBI:29105"/>
        <note>catalytic</note>
    </ligand>
</feature>
<dbReference type="InterPro" id="IPR034035">
    <property type="entry name" value="Astacin-like_dom"/>
</dbReference>
<feature type="signal peptide" evidence="2">
    <location>
        <begin position="1"/>
        <end position="18"/>
    </location>
</feature>
<dbReference type="GeneID" id="105219461"/>
<comment type="caution">
    <text evidence="1">Lacks conserved residue(s) required for the propagation of feature annotation.</text>
</comment>